<dbReference type="UniPathway" id="UPA00886"/>
<evidence type="ECO:0000256" key="4">
    <source>
        <dbReference type="ARBA" id="ARBA00022679"/>
    </source>
</evidence>
<dbReference type="PANTHER" id="PTHR21330:SF1">
    <property type="entry name" value="E3 SUMO-PROTEIN LIGASE NSE2"/>
    <property type="match status" value="1"/>
</dbReference>
<feature type="compositionally biased region" description="Acidic residues" evidence="10">
    <location>
        <begin position="174"/>
        <end position="191"/>
    </location>
</feature>
<reference evidence="12 13" key="1">
    <citation type="submission" date="2019-03" db="EMBL/GenBank/DDBJ databases">
        <title>Draft genome sequence of Xylaria hypoxylon DSM 108379, a ubiquitous saprotrophic-parasitic fungi on hardwood.</title>
        <authorList>
            <person name="Buettner E."/>
            <person name="Leonhardt S."/>
            <person name="Gebauer A.M."/>
            <person name="Liers C."/>
            <person name="Hofrichter M."/>
            <person name="Kellner H."/>
        </authorList>
    </citation>
    <scope>NUCLEOTIDE SEQUENCE [LARGE SCALE GENOMIC DNA]</scope>
    <source>
        <strain evidence="12 13">DSM 108379</strain>
    </source>
</reference>
<keyword evidence="13" id="KW-1185">Reference proteome</keyword>
<feature type="domain" description="SP-RING-type" evidence="11">
    <location>
        <begin position="277"/>
        <end position="334"/>
    </location>
</feature>
<proteinExistence type="inferred from homology"/>
<feature type="region of interest" description="Disordered" evidence="10">
    <location>
        <begin position="92"/>
        <end position="116"/>
    </location>
</feature>
<dbReference type="EMBL" id="SKBN01000308">
    <property type="protein sequence ID" value="TGJ79183.1"/>
    <property type="molecule type" value="Genomic_DNA"/>
</dbReference>
<dbReference type="PANTHER" id="PTHR21330">
    <property type="entry name" value="E3 SUMO-PROTEIN LIGASE NSE2"/>
    <property type="match status" value="1"/>
</dbReference>
<dbReference type="Gene3D" id="3.30.40.10">
    <property type="entry name" value="Zinc/RING finger domain, C3HC4 (zinc finger)"/>
    <property type="match status" value="1"/>
</dbReference>
<comment type="subcellular location">
    <subcellularLocation>
        <location evidence="1">Nucleus</location>
    </subcellularLocation>
</comment>
<keyword evidence="4" id="KW-0808">Transferase</keyword>
<dbReference type="STRING" id="37992.A0A4Z0YKH6"/>
<organism evidence="12 13">
    <name type="scientific">Xylaria hypoxylon</name>
    <dbReference type="NCBI Taxonomy" id="37992"/>
    <lineage>
        <taxon>Eukaryota</taxon>
        <taxon>Fungi</taxon>
        <taxon>Dikarya</taxon>
        <taxon>Ascomycota</taxon>
        <taxon>Pezizomycotina</taxon>
        <taxon>Sordariomycetes</taxon>
        <taxon>Xylariomycetidae</taxon>
        <taxon>Xylariales</taxon>
        <taxon>Xylariaceae</taxon>
        <taxon>Xylaria</taxon>
    </lineage>
</organism>
<protein>
    <recommendedName>
        <fullName evidence="11">SP-RING-type domain-containing protein</fullName>
    </recommendedName>
</protein>
<evidence type="ECO:0000256" key="1">
    <source>
        <dbReference type="ARBA" id="ARBA00004123"/>
    </source>
</evidence>
<evidence type="ECO:0000256" key="7">
    <source>
        <dbReference type="ARBA" id="ARBA00022786"/>
    </source>
</evidence>
<evidence type="ECO:0000259" key="11">
    <source>
        <dbReference type="Pfam" id="PF11789"/>
    </source>
</evidence>
<evidence type="ECO:0000256" key="6">
    <source>
        <dbReference type="ARBA" id="ARBA00022771"/>
    </source>
</evidence>
<comment type="pathway">
    <text evidence="2">Protein modification; protein sumoylation.</text>
</comment>
<keyword evidence="9" id="KW-0539">Nucleus</keyword>
<dbReference type="GO" id="GO:0005634">
    <property type="term" value="C:nucleus"/>
    <property type="evidence" value="ECO:0007669"/>
    <property type="project" value="UniProtKB-SubCell"/>
</dbReference>
<dbReference type="Proteomes" id="UP000297716">
    <property type="component" value="Unassembled WGS sequence"/>
</dbReference>
<accession>A0A4Z0YKH6</accession>
<name>A0A4Z0YKH6_9PEZI</name>
<keyword evidence="5" id="KW-0479">Metal-binding</keyword>
<dbReference type="SUPFAM" id="SSF57850">
    <property type="entry name" value="RING/U-box"/>
    <property type="match status" value="1"/>
</dbReference>
<dbReference type="AlphaFoldDB" id="A0A4Z0YKH6"/>
<comment type="similarity">
    <text evidence="3">Belongs to the NSE2 family.</text>
</comment>
<evidence type="ECO:0000313" key="13">
    <source>
        <dbReference type="Proteomes" id="UP000297716"/>
    </source>
</evidence>
<keyword evidence="7" id="KW-0833">Ubl conjugation pathway</keyword>
<dbReference type="InterPro" id="IPR013083">
    <property type="entry name" value="Znf_RING/FYVE/PHD"/>
</dbReference>
<dbReference type="OrthoDB" id="26899at2759"/>
<evidence type="ECO:0000256" key="2">
    <source>
        <dbReference type="ARBA" id="ARBA00004718"/>
    </source>
</evidence>
<dbReference type="GO" id="GO:0061665">
    <property type="term" value="F:SUMO ligase activity"/>
    <property type="evidence" value="ECO:0007669"/>
    <property type="project" value="TreeGrafter"/>
</dbReference>
<keyword evidence="6" id="KW-0863">Zinc-finger</keyword>
<dbReference type="GO" id="GO:0016925">
    <property type="term" value="P:protein sumoylation"/>
    <property type="evidence" value="ECO:0007669"/>
    <property type="project" value="UniProtKB-UniPathway"/>
</dbReference>
<gene>
    <name evidence="12" type="ORF">E0Z10_g9581</name>
</gene>
<feature type="region of interest" description="Disordered" evidence="10">
    <location>
        <begin position="165"/>
        <end position="196"/>
    </location>
</feature>
<dbReference type="GO" id="GO:0000724">
    <property type="term" value="P:double-strand break repair via homologous recombination"/>
    <property type="evidence" value="ECO:0007669"/>
    <property type="project" value="InterPro"/>
</dbReference>
<dbReference type="InterPro" id="IPR026846">
    <property type="entry name" value="Nse2(Mms21)"/>
</dbReference>
<keyword evidence="8" id="KW-0862">Zinc</keyword>
<feature type="compositionally biased region" description="Acidic residues" evidence="10">
    <location>
        <begin position="363"/>
        <end position="373"/>
    </location>
</feature>
<comment type="caution">
    <text evidence="12">The sequence shown here is derived from an EMBL/GenBank/DDBJ whole genome shotgun (WGS) entry which is preliminary data.</text>
</comment>
<sequence length="410" mass="46623">MPLISGAQRNRGRPRPSSPSSHTQQKRRAARLPDYEPPSFPLDRAACRELAGLSNNADTRKYEEQLKQSIALLTNNVRDINDRYVKKKDELDKFRKRQKAQSEDDGEDPEARKRGRAEEDVVMRLREAVPALTAECESAVRNVIDLRVELEDGRKAIQDTVHKAELESANAANEDQESDNNEAKDEDDDDDHVMRNTRHGILGPLRILKNEREKAAADYATRPPEERYAVDNDYIGFKRLWWDAVHSVDGKPLPDASRWFTRNTAGGDDSEDDEEADLVIAEEHLSIYCPLSMVVMEEPYTSSVCKHTFNKPAIVQFLRSQPGHMAKCPQTGCNKEISIKDFYDDQVMLRKIKRAQAETERRDEDEDGVEFEDSTLHPGSIKGERARDRGNQLLANLGLDPEEEEKGEAI</sequence>
<evidence type="ECO:0000256" key="10">
    <source>
        <dbReference type="SAM" id="MobiDB-lite"/>
    </source>
</evidence>
<evidence type="ECO:0000256" key="9">
    <source>
        <dbReference type="ARBA" id="ARBA00023242"/>
    </source>
</evidence>
<feature type="region of interest" description="Disordered" evidence="10">
    <location>
        <begin position="355"/>
        <end position="410"/>
    </location>
</feature>
<evidence type="ECO:0000256" key="3">
    <source>
        <dbReference type="ARBA" id="ARBA00008212"/>
    </source>
</evidence>
<dbReference type="InterPro" id="IPR004181">
    <property type="entry name" value="Znf_MIZ"/>
</dbReference>
<feature type="region of interest" description="Disordered" evidence="10">
    <location>
        <begin position="1"/>
        <end position="43"/>
    </location>
</feature>
<dbReference type="GO" id="GO:0030915">
    <property type="term" value="C:Smc5-Smc6 complex"/>
    <property type="evidence" value="ECO:0007669"/>
    <property type="project" value="InterPro"/>
</dbReference>
<evidence type="ECO:0000256" key="5">
    <source>
        <dbReference type="ARBA" id="ARBA00022723"/>
    </source>
</evidence>
<feature type="compositionally biased region" description="Acidic residues" evidence="10">
    <location>
        <begin position="400"/>
        <end position="410"/>
    </location>
</feature>
<evidence type="ECO:0000313" key="12">
    <source>
        <dbReference type="EMBL" id="TGJ79183.1"/>
    </source>
</evidence>
<dbReference type="CDD" id="cd16651">
    <property type="entry name" value="SPL-RING_NSE2"/>
    <property type="match status" value="1"/>
</dbReference>
<dbReference type="Pfam" id="PF11789">
    <property type="entry name" value="zf-Nse"/>
    <property type="match status" value="1"/>
</dbReference>
<dbReference type="GO" id="GO:0008270">
    <property type="term" value="F:zinc ion binding"/>
    <property type="evidence" value="ECO:0007669"/>
    <property type="project" value="UniProtKB-KW"/>
</dbReference>
<evidence type="ECO:0000256" key="8">
    <source>
        <dbReference type="ARBA" id="ARBA00022833"/>
    </source>
</evidence>